<accession>A0A1T4WSA1</accession>
<dbReference type="Proteomes" id="UP000190460">
    <property type="component" value="Unassembled WGS sequence"/>
</dbReference>
<protein>
    <submittedName>
        <fullName evidence="2">Uncharacterized protein</fullName>
    </submittedName>
</protein>
<sequence length="121" mass="13226">MSKIQWIRPCLIMILFGSLNGATWAEAKDEATENMTALTENSAGVAASGAALDPMAVDVNTLLARQPTGKMIDPTEQWLLAISRRPIAVGAERLALEAEGLRRLPPHVVKAWQESREILTY</sequence>
<evidence type="ECO:0000313" key="3">
    <source>
        <dbReference type="Proteomes" id="UP000190460"/>
    </source>
</evidence>
<dbReference type="EMBL" id="FUYB01000008">
    <property type="protein sequence ID" value="SKA79491.1"/>
    <property type="molecule type" value="Genomic_DNA"/>
</dbReference>
<dbReference type="STRING" id="92487.SAMN02745130_02011"/>
<feature type="chain" id="PRO_5012211035" evidence="1">
    <location>
        <begin position="28"/>
        <end position="121"/>
    </location>
</feature>
<evidence type="ECO:0000313" key="2">
    <source>
        <dbReference type="EMBL" id="SKA79491.1"/>
    </source>
</evidence>
<evidence type="ECO:0000256" key="1">
    <source>
        <dbReference type="SAM" id="SignalP"/>
    </source>
</evidence>
<organism evidence="2 3">
    <name type="scientific">Thiothrix eikelboomii</name>
    <dbReference type="NCBI Taxonomy" id="92487"/>
    <lineage>
        <taxon>Bacteria</taxon>
        <taxon>Pseudomonadati</taxon>
        <taxon>Pseudomonadota</taxon>
        <taxon>Gammaproteobacteria</taxon>
        <taxon>Thiotrichales</taxon>
        <taxon>Thiotrichaceae</taxon>
        <taxon>Thiothrix</taxon>
    </lineage>
</organism>
<name>A0A1T4WSA1_9GAMM</name>
<proteinExistence type="predicted"/>
<reference evidence="2 3" key="1">
    <citation type="submission" date="2017-02" db="EMBL/GenBank/DDBJ databases">
        <authorList>
            <person name="Peterson S.W."/>
        </authorList>
    </citation>
    <scope>NUCLEOTIDE SEQUENCE [LARGE SCALE GENOMIC DNA]</scope>
    <source>
        <strain evidence="2 3">ATCC 49788</strain>
    </source>
</reference>
<gene>
    <name evidence="2" type="ORF">SAMN02745130_02011</name>
</gene>
<keyword evidence="3" id="KW-1185">Reference proteome</keyword>
<dbReference type="AlphaFoldDB" id="A0A1T4WSA1"/>
<dbReference type="RefSeq" id="WP_143594324.1">
    <property type="nucleotide sequence ID" value="NZ_FUYB01000008.1"/>
</dbReference>
<keyword evidence="1" id="KW-0732">Signal</keyword>
<feature type="signal peptide" evidence="1">
    <location>
        <begin position="1"/>
        <end position="27"/>
    </location>
</feature>